<dbReference type="AlphaFoldDB" id="A0A6C0H261"/>
<evidence type="ECO:0000313" key="3">
    <source>
        <dbReference type="EMBL" id="QHT74143.1"/>
    </source>
</evidence>
<dbReference type="Gene3D" id="3.40.50.410">
    <property type="entry name" value="von Willebrand factor, type A domain"/>
    <property type="match status" value="1"/>
</dbReference>
<proteinExistence type="predicted"/>
<dbReference type="PANTHER" id="PTHR31373">
    <property type="entry name" value="OS06G0652100 PROTEIN"/>
    <property type="match status" value="1"/>
</dbReference>
<dbReference type="InterPro" id="IPR056690">
    <property type="entry name" value="DUF7788"/>
</dbReference>
<sequence>MSDFTTKTENGALAVNSDSVSKWVGIWLLMAGTGKERIVSLITKAINENLDKPEQLARLLVLVARLRDIRNGGQGRRFESMTALMTALPLINDTRVIEVMLDLWATHYGRWNDLNDIRCGLEKNEFNLVSNEIKMFILEFINQKWADTIKSNVFSKETIGAWKYFPKEKNDCDARVKIGQLLFPNITQDTNFHDHEVTDRSPIQWRWHRLLKSVRILLRSNRSKIHMVESFLCSDNADKINPERVPGVARKNLSRALTNVASLRSKKGENQRTDNPKRIKCAENFNLHAIQVMEARRAHQLKMDELRNQLASSNLSDEAKALIRTQIEDETKNYEETAPKVHGGDTVYVHQLVQQYLKKNPQNYGEKNPMIEDPMIEAQFFAILDKFKLLAEKNVLVVIDTSGSMHTKNSNSDVAPRDVAIGLTAIFSSLLPPALRHKCIAFSNRPNVFDLSRINGGNPKLFNYIDFFNKNEIVANTDIKLTIDLVSQLMRNQDFKLDMILFITDTQFDEITTDRRFTAGEYCKQKLPGTLAGFWNVNGVHTETLPAEPSENGIIMVSGFNAKMLDSIFDTVNAASEISFEDLKLQREAARKAFEENRAQEMLRLQEEERRAEEERQLNTYQMILDFCDGEFSYPIRRKLSALVSGIFAEYIFDEPVSDDVISEEN</sequence>
<dbReference type="InterPro" id="IPR036465">
    <property type="entry name" value="vWFA_dom_sf"/>
</dbReference>
<protein>
    <recommendedName>
        <fullName evidence="2">DUF7788 domain-containing protein</fullName>
    </recommendedName>
</protein>
<dbReference type="Pfam" id="PF25043">
    <property type="entry name" value="DUF7788"/>
    <property type="match status" value="1"/>
</dbReference>
<name>A0A6C0H261_9ZZZZ</name>
<accession>A0A6C0H261</accession>
<feature type="coiled-coil region" evidence="1">
    <location>
        <begin position="580"/>
        <end position="618"/>
    </location>
</feature>
<evidence type="ECO:0000256" key="1">
    <source>
        <dbReference type="SAM" id="Coils"/>
    </source>
</evidence>
<dbReference type="InterPro" id="IPR011205">
    <property type="entry name" value="UCP015417_vWA"/>
</dbReference>
<evidence type="ECO:0000259" key="2">
    <source>
        <dbReference type="Pfam" id="PF25043"/>
    </source>
</evidence>
<organism evidence="3">
    <name type="scientific">viral metagenome</name>
    <dbReference type="NCBI Taxonomy" id="1070528"/>
    <lineage>
        <taxon>unclassified sequences</taxon>
        <taxon>metagenomes</taxon>
        <taxon>organismal metagenomes</taxon>
    </lineage>
</organism>
<dbReference type="EMBL" id="MN739839">
    <property type="protein sequence ID" value="QHT74143.1"/>
    <property type="molecule type" value="Genomic_DNA"/>
</dbReference>
<reference evidence="3" key="1">
    <citation type="journal article" date="2020" name="Nature">
        <title>Giant virus diversity and host interactions through global metagenomics.</title>
        <authorList>
            <person name="Schulz F."/>
            <person name="Roux S."/>
            <person name="Paez-Espino D."/>
            <person name="Jungbluth S."/>
            <person name="Walsh D.A."/>
            <person name="Denef V.J."/>
            <person name="McMahon K.D."/>
            <person name="Konstantinidis K.T."/>
            <person name="Eloe-Fadrosh E.A."/>
            <person name="Kyrpides N.C."/>
            <person name="Woyke T."/>
        </authorList>
    </citation>
    <scope>NUCLEOTIDE SEQUENCE</scope>
    <source>
        <strain evidence="3">GVMAG-M-3300023179-4</strain>
    </source>
</reference>
<feature type="domain" description="DUF7788" evidence="2">
    <location>
        <begin position="395"/>
        <end position="587"/>
    </location>
</feature>
<keyword evidence="1" id="KW-0175">Coiled coil</keyword>
<dbReference type="PANTHER" id="PTHR31373:SF27">
    <property type="entry name" value="TROVE DOMAIN-CONTAINING PROTEIN"/>
    <property type="match status" value="1"/>
</dbReference>
<dbReference type="SUPFAM" id="SSF53300">
    <property type="entry name" value="vWA-like"/>
    <property type="match status" value="1"/>
</dbReference>